<accession>A0A9D4VT18</accession>
<reference evidence="4 5" key="1">
    <citation type="journal article" date="2022" name="Nat. Genet.">
        <title>Improved pea reference genome and pan-genome highlight genomic features and evolutionary characteristics.</title>
        <authorList>
            <person name="Yang T."/>
            <person name="Liu R."/>
            <person name="Luo Y."/>
            <person name="Hu S."/>
            <person name="Wang D."/>
            <person name="Wang C."/>
            <person name="Pandey M.K."/>
            <person name="Ge S."/>
            <person name="Xu Q."/>
            <person name="Li N."/>
            <person name="Li G."/>
            <person name="Huang Y."/>
            <person name="Saxena R.K."/>
            <person name="Ji Y."/>
            <person name="Li M."/>
            <person name="Yan X."/>
            <person name="He Y."/>
            <person name="Liu Y."/>
            <person name="Wang X."/>
            <person name="Xiang C."/>
            <person name="Varshney R.K."/>
            <person name="Ding H."/>
            <person name="Gao S."/>
            <person name="Zong X."/>
        </authorList>
    </citation>
    <scope>NUCLEOTIDE SEQUENCE [LARGE SCALE GENOMIC DNA]</scope>
    <source>
        <strain evidence="4 5">cv. Zhongwan 6</strain>
    </source>
</reference>
<dbReference type="GO" id="GO:0009523">
    <property type="term" value="C:photosystem II"/>
    <property type="evidence" value="ECO:0007669"/>
    <property type="project" value="UniProtKB-KW"/>
</dbReference>
<dbReference type="GO" id="GO:0015979">
    <property type="term" value="P:photosynthesis"/>
    <property type="evidence" value="ECO:0007669"/>
    <property type="project" value="UniProtKB-KW"/>
</dbReference>
<dbReference type="InterPro" id="IPR015943">
    <property type="entry name" value="WD40/YVTN_repeat-like_dom_sf"/>
</dbReference>
<dbReference type="Gene3D" id="2.130.10.10">
    <property type="entry name" value="YVTN repeat-like/Quinoprotein amine dehydrogenase"/>
    <property type="match status" value="1"/>
</dbReference>
<protein>
    <recommendedName>
        <fullName evidence="3">Photosynthesis system II assembly factor Ycf48/Hcf136-like domain-containing protein</fullName>
    </recommendedName>
</protein>
<dbReference type="PANTHER" id="PTHR47199:SF2">
    <property type="entry name" value="PHOTOSYSTEM II STABILITY_ASSEMBLY FACTOR HCF136, CHLOROPLASTIC"/>
    <property type="match status" value="1"/>
</dbReference>
<dbReference type="Pfam" id="PF14870">
    <property type="entry name" value="PSII_BNR"/>
    <property type="match status" value="1"/>
</dbReference>
<proteinExistence type="predicted"/>
<keyword evidence="5" id="KW-1185">Reference proteome</keyword>
<dbReference type="SUPFAM" id="SSF110296">
    <property type="entry name" value="Oligoxyloglucan reducing end-specific cellobiohydrolase"/>
    <property type="match status" value="1"/>
</dbReference>
<keyword evidence="1" id="KW-0602">Photosynthesis</keyword>
<comment type="caution">
    <text evidence="4">The sequence shown here is derived from an EMBL/GenBank/DDBJ whole genome shotgun (WGS) entry which is preliminary data.</text>
</comment>
<evidence type="ECO:0000256" key="1">
    <source>
        <dbReference type="ARBA" id="ARBA00022531"/>
    </source>
</evidence>
<evidence type="ECO:0000313" key="5">
    <source>
        <dbReference type="Proteomes" id="UP001058974"/>
    </source>
</evidence>
<sequence length="225" mass="24829">IPMATLQFTFTDSATLCRPLSQSPSKSVVHSRTRSFVVKASSELSRTRRQFIAETTAISVLVPSQLAKAEETLSEWERVYLPIDPGVVLLDIAFVPEDPNHGFLLGTRQTLLETKDGGNTWAPRSIPSAEDEDFNYRFNSISFKGKEGWIVGKPAILLYTSDAGESWERIPLSAELPGDMVYIKATDDKGAEMVTDEGAIYVTSNRGYNWKAAVQESVSATLNSF</sequence>
<dbReference type="AlphaFoldDB" id="A0A9D4VT18"/>
<name>A0A9D4VT18_PEA</name>
<feature type="non-terminal residue" evidence="4">
    <location>
        <position position="1"/>
    </location>
</feature>
<dbReference type="EMBL" id="JAMSHJ010000007">
    <property type="protein sequence ID" value="KAI5388180.1"/>
    <property type="molecule type" value="Genomic_DNA"/>
</dbReference>
<dbReference type="PANTHER" id="PTHR47199">
    <property type="entry name" value="PHOTOSYSTEM II STABILITY/ASSEMBLY FACTOR HCF136, CHLOROPLASTIC"/>
    <property type="match status" value="1"/>
</dbReference>
<dbReference type="Gramene" id="Psat07G0403000-T2">
    <property type="protein sequence ID" value="KAI5388180.1"/>
    <property type="gene ID" value="KIW84_074030"/>
</dbReference>
<evidence type="ECO:0000259" key="3">
    <source>
        <dbReference type="Pfam" id="PF14870"/>
    </source>
</evidence>
<organism evidence="4 5">
    <name type="scientific">Pisum sativum</name>
    <name type="common">Garden pea</name>
    <name type="synonym">Lathyrus oleraceus</name>
    <dbReference type="NCBI Taxonomy" id="3888"/>
    <lineage>
        <taxon>Eukaryota</taxon>
        <taxon>Viridiplantae</taxon>
        <taxon>Streptophyta</taxon>
        <taxon>Embryophyta</taxon>
        <taxon>Tracheophyta</taxon>
        <taxon>Spermatophyta</taxon>
        <taxon>Magnoliopsida</taxon>
        <taxon>eudicotyledons</taxon>
        <taxon>Gunneridae</taxon>
        <taxon>Pentapetalae</taxon>
        <taxon>rosids</taxon>
        <taxon>fabids</taxon>
        <taxon>Fabales</taxon>
        <taxon>Fabaceae</taxon>
        <taxon>Papilionoideae</taxon>
        <taxon>50 kb inversion clade</taxon>
        <taxon>NPAAA clade</taxon>
        <taxon>Hologalegina</taxon>
        <taxon>IRL clade</taxon>
        <taxon>Fabeae</taxon>
        <taxon>Lathyrus</taxon>
    </lineage>
</organism>
<evidence type="ECO:0000256" key="2">
    <source>
        <dbReference type="ARBA" id="ARBA00023276"/>
    </source>
</evidence>
<dbReference type="Proteomes" id="UP001058974">
    <property type="component" value="Chromosome 7"/>
</dbReference>
<evidence type="ECO:0000313" key="4">
    <source>
        <dbReference type="EMBL" id="KAI5388180.1"/>
    </source>
</evidence>
<dbReference type="InterPro" id="IPR028203">
    <property type="entry name" value="PSII_CF48-like_dom"/>
</dbReference>
<keyword evidence="2" id="KW-0604">Photosystem II</keyword>
<gene>
    <name evidence="4" type="ORF">KIW84_074030</name>
</gene>
<feature type="domain" description="Photosynthesis system II assembly factor Ycf48/Hcf136-like" evidence="3">
    <location>
        <begin position="71"/>
        <end position="221"/>
    </location>
</feature>